<organism evidence="6 7">
    <name type="scientific">Neomoorella stamsii</name>
    <dbReference type="NCBI Taxonomy" id="1266720"/>
    <lineage>
        <taxon>Bacteria</taxon>
        <taxon>Bacillati</taxon>
        <taxon>Bacillota</taxon>
        <taxon>Clostridia</taxon>
        <taxon>Neomoorellales</taxon>
        <taxon>Neomoorellaceae</taxon>
        <taxon>Neomoorella</taxon>
    </lineage>
</organism>
<evidence type="ECO:0000256" key="1">
    <source>
        <dbReference type="ARBA" id="ARBA00001974"/>
    </source>
</evidence>
<keyword evidence="2" id="KW-0285">Flavoprotein</keyword>
<dbReference type="AlphaFoldDB" id="A0A9X7P4Y4"/>
<accession>A0A9X7P4Y4</accession>
<feature type="domain" description="NADH-rubredoxin oxidoreductase C-terminal" evidence="5">
    <location>
        <begin position="329"/>
        <end position="393"/>
    </location>
</feature>
<evidence type="ECO:0000313" key="6">
    <source>
        <dbReference type="EMBL" id="PRR68922.1"/>
    </source>
</evidence>
<dbReference type="PANTHER" id="PTHR43429:SF3">
    <property type="entry name" value="NITRITE REDUCTASE [NAD(P)H]"/>
    <property type="match status" value="1"/>
</dbReference>
<dbReference type="EMBL" id="PVXL01000078">
    <property type="protein sequence ID" value="PRR68922.1"/>
    <property type="molecule type" value="Genomic_DNA"/>
</dbReference>
<dbReference type="InterPro" id="IPR036188">
    <property type="entry name" value="FAD/NAD-bd_sf"/>
</dbReference>
<sequence>MTHYVIVGNSAAGIAAAEAIRSVTLNGDVTIVSDEPLHPYSRCLITEAIAKDSPVEEISFRPVDFYHRLNIQPLLGKIVDAIHPAEQKIRLDNGRELSYNALLVATGARAVRADVPGQELDGVFTLRTWSDAQRIARKAEKAERAVVIGGGLVSLKAAAALKKRGVPRITVVVKSGRLLSRQLDERGAALIQQALEAEGIEFVWGQNPKAFKNKPGSSLIETVLLEDGREIKASLVIVGKGVIPNVELIKEAGGRVRQGAIVNKYQQTSLPGVYAAGDVGETIDLLTGEMVPSGLWTLAVEQGKIAGFNMAGERCIYEGNLTRLNAAEFAGVPFVSVGLVEKEGTGWKHMSYFSSHKNSYRRLVFRENRLVGAILVGDISQAGIYTALIRQGIEVSGHEEELLYGEVSGYQFMGLAKLDQNLSRMKVGHSTLEGGNKYA</sequence>
<protein>
    <submittedName>
        <fullName evidence="6">Assimilatory nitrate reductase electron transfer subunit</fullName>
    </submittedName>
</protein>
<dbReference type="RefSeq" id="WP_054936695.1">
    <property type="nucleotide sequence ID" value="NZ_PVXL01000078.1"/>
</dbReference>
<dbReference type="Gene3D" id="3.30.390.30">
    <property type="match status" value="1"/>
</dbReference>
<proteinExistence type="predicted"/>
<dbReference type="Pfam" id="PF18267">
    <property type="entry name" value="Rubredoxin_C"/>
    <property type="match status" value="1"/>
</dbReference>
<dbReference type="Proteomes" id="UP000239430">
    <property type="component" value="Unassembled WGS sequence"/>
</dbReference>
<evidence type="ECO:0000259" key="4">
    <source>
        <dbReference type="Pfam" id="PF07992"/>
    </source>
</evidence>
<dbReference type="Gene3D" id="3.50.50.60">
    <property type="entry name" value="FAD/NAD(P)-binding domain"/>
    <property type="match status" value="2"/>
</dbReference>
<keyword evidence="3" id="KW-0274">FAD</keyword>
<dbReference type="PANTHER" id="PTHR43429">
    <property type="entry name" value="PYRIDINE NUCLEOTIDE-DISULFIDE OXIDOREDUCTASE DOMAIN-CONTAINING"/>
    <property type="match status" value="1"/>
</dbReference>
<dbReference type="PRINTS" id="PR00469">
    <property type="entry name" value="PNDRDTASEII"/>
</dbReference>
<evidence type="ECO:0000256" key="2">
    <source>
        <dbReference type="ARBA" id="ARBA00022630"/>
    </source>
</evidence>
<evidence type="ECO:0000313" key="7">
    <source>
        <dbReference type="Proteomes" id="UP000239430"/>
    </source>
</evidence>
<evidence type="ECO:0000259" key="5">
    <source>
        <dbReference type="Pfam" id="PF18267"/>
    </source>
</evidence>
<comment type="cofactor">
    <cofactor evidence="1">
        <name>FAD</name>
        <dbReference type="ChEBI" id="CHEBI:57692"/>
    </cofactor>
</comment>
<keyword evidence="7" id="KW-1185">Reference proteome</keyword>
<name>A0A9X7P4Y4_9FIRM</name>
<reference evidence="6 7" key="1">
    <citation type="submission" date="2018-03" db="EMBL/GenBank/DDBJ databases">
        <title>Genome sequence of Moorella stamsii DSM 26217.</title>
        <authorList>
            <person name="Poehlein A."/>
            <person name="Daniel R."/>
        </authorList>
    </citation>
    <scope>NUCLEOTIDE SEQUENCE [LARGE SCALE GENOMIC DNA]</scope>
    <source>
        <strain evidence="7">DSM 26217</strain>
    </source>
</reference>
<dbReference type="InterPro" id="IPR016156">
    <property type="entry name" value="FAD/NAD-linked_Rdtase_dimer_sf"/>
</dbReference>
<dbReference type="GO" id="GO:0016491">
    <property type="term" value="F:oxidoreductase activity"/>
    <property type="evidence" value="ECO:0007669"/>
    <property type="project" value="InterPro"/>
</dbReference>
<dbReference type="PRINTS" id="PR00368">
    <property type="entry name" value="FADPNR"/>
</dbReference>
<dbReference type="Pfam" id="PF07992">
    <property type="entry name" value="Pyr_redox_2"/>
    <property type="match status" value="1"/>
</dbReference>
<dbReference type="InterPro" id="IPR023753">
    <property type="entry name" value="FAD/NAD-binding_dom"/>
</dbReference>
<gene>
    <name evidence="6" type="primary">nasB</name>
    <name evidence="6" type="ORF">MOST_32040</name>
</gene>
<feature type="domain" description="FAD/NAD(P)-binding" evidence="4">
    <location>
        <begin position="3"/>
        <end position="290"/>
    </location>
</feature>
<dbReference type="InterPro" id="IPR050260">
    <property type="entry name" value="FAD-bd_OxRdtase"/>
</dbReference>
<dbReference type="SUPFAM" id="SSF51905">
    <property type="entry name" value="FAD/NAD(P)-binding domain"/>
    <property type="match status" value="2"/>
</dbReference>
<dbReference type="InterPro" id="IPR041575">
    <property type="entry name" value="Rubredoxin_C"/>
</dbReference>
<evidence type="ECO:0000256" key="3">
    <source>
        <dbReference type="ARBA" id="ARBA00022827"/>
    </source>
</evidence>
<comment type="caution">
    <text evidence="6">The sequence shown here is derived from an EMBL/GenBank/DDBJ whole genome shotgun (WGS) entry which is preliminary data.</text>
</comment>